<dbReference type="Proteomes" id="UP001107558">
    <property type="component" value="Chromosome 2"/>
</dbReference>
<keyword evidence="2" id="KW-0813">Transport</keyword>
<dbReference type="InterPro" id="IPR027417">
    <property type="entry name" value="P-loop_NTPase"/>
</dbReference>
<protein>
    <submittedName>
        <fullName evidence="11">Uncharacterized protein</fullName>
    </submittedName>
</protein>
<evidence type="ECO:0000256" key="3">
    <source>
        <dbReference type="ARBA" id="ARBA00022692"/>
    </source>
</evidence>
<dbReference type="InterPro" id="IPR017871">
    <property type="entry name" value="ABC_transporter-like_CS"/>
</dbReference>
<keyword evidence="12" id="KW-1185">Reference proteome</keyword>
<dbReference type="CDD" id="cd03250">
    <property type="entry name" value="ABCC_MRP_domain1"/>
    <property type="match status" value="1"/>
</dbReference>
<organism evidence="11 12">
    <name type="scientific">Polypedilum vanderplanki</name>
    <name type="common">Sleeping chironomid midge</name>
    <dbReference type="NCBI Taxonomy" id="319348"/>
    <lineage>
        <taxon>Eukaryota</taxon>
        <taxon>Metazoa</taxon>
        <taxon>Ecdysozoa</taxon>
        <taxon>Arthropoda</taxon>
        <taxon>Hexapoda</taxon>
        <taxon>Insecta</taxon>
        <taxon>Pterygota</taxon>
        <taxon>Neoptera</taxon>
        <taxon>Endopterygota</taxon>
        <taxon>Diptera</taxon>
        <taxon>Nematocera</taxon>
        <taxon>Chironomoidea</taxon>
        <taxon>Chironomidae</taxon>
        <taxon>Chironominae</taxon>
        <taxon>Polypedilum</taxon>
        <taxon>Polypedilum</taxon>
    </lineage>
</organism>
<evidence type="ECO:0000259" key="10">
    <source>
        <dbReference type="PROSITE" id="PS50929"/>
    </source>
</evidence>
<name>A0A9J6C6G4_POLVA</name>
<feature type="transmembrane region" description="Helical" evidence="8">
    <location>
        <begin position="807"/>
        <end position="829"/>
    </location>
</feature>
<feature type="transmembrane region" description="Helical" evidence="8">
    <location>
        <begin position="135"/>
        <end position="157"/>
    </location>
</feature>
<feature type="domain" description="ABC transmembrane type-1" evidence="10">
    <location>
        <begin position="98"/>
        <end position="365"/>
    </location>
</feature>
<dbReference type="InterPro" id="IPR011527">
    <property type="entry name" value="ABC1_TM_dom"/>
</dbReference>
<comment type="caution">
    <text evidence="11">The sequence shown here is derived from an EMBL/GenBank/DDBJ whole genome shotgun (WGS) entry which is preliminary data.</text>
</comment>
<feature type="transmembrane region" description="Helical" evidence="8">
    <location>
        <begin position="94"/>
        <end position="115"/>
    </location>
</feature>
<sequence>MESLNSKKQLPPSPREKANLISYITFAWAIPIFLKGRNQTIGDDDLFQPLNEQKASGLANKIKDSWNKEEEKCRKDNKKPWLVSVLRRVFGYEVLFQGLFLLFIECGLKILPPIFLNQIIKYHENKDKESEAVMYWSTFGITLCIFFNVIIMHAFNLSNLNLGLKMRIAVSTLIYDKCLQLSKSSLANVSLGKIVNLLSSDVGRFDSTAFGFHYLWVGPIQTIFVTYLIYNEIGWSAFGGVALILLMIPLQLFLGKTTAMLRMKTALRTDKRIKLMNEIIQGIQTIKMYAWEKPMAALISQTRGKEIRMIRFVSWIKGITLSLMLFSSRVSIFTSLILFAILGNLLTAQKAFVVTAYYNVLRQTMVIMYPLAINNVAECRVAIQRIQQLLFITDTNNNEKQNKCPKISSASTYIKMRKVFAKWNSQSPEMTLTDINIDISSPSLNIVVGRVGSGKSNMIQAILNELPIETGEIDVNGKISYASQVPWLFSGSVKQNIVFGLPFDKNRYNSVIKACSLSRDFELWTDGDETIVGERGMSLSGGQKARISLARAVYREADIYLLDDQLSAVDSHVQKHLFENCIKDFLKDKIVILVTHQLQYLPFADQIFLFENGKILAKGNFETLKNSGLDFTIEENNDTEILKRQISKEVEKPLQKEENKKVDRSEKRAEGSIGWKIYNEYFQATGGYLVMSFIMVFFVIAQLMASASDYFVSYWVSKESQRDNENQLVVYDRNVDIYIFSALTFATVLLTFGRSFMFFNVAMQASRRLHDAMFNGISRAKMFFFNTNPSGRILNRFSKDLNQIDEMLPFTLIDVFQILFSFLGTIGVLAVVNQFYLIPTFILFFIFYQIRQVYIKISLDVKRLSSTTSSPVFSYLSETLTGLSIIRAYKLEDQLKSEFFNHLDLNTSSHYIWLAMTRTFAFWLDMCCFIYIAIVIISFFFTNSTSGNVGLAITQAMSLTNMVQLGMRQSAVLENLMTAVERVVEYQTVDPEPAFESENDKKPPKEWPEKGQVKFEKLSLSYFPDMKEKVLKELEFEINPQEKIGICGRTGAGKSSIINALFRLSYLDGKIEIDLRDTAKMGLHDLRSKISIIPQEPVLFSNSMRYNLDPFNEYSDEKLWSALEEVNLKKMIKETPAGLNMAIAEGGTNLSVGERQLVCLARAILRENKIIVMDEATANVDLETDELIQKTIRQKFKNCTLIMIAHRLNSVMDSDRILVMDAGKCVEFGSPYELLNKTEEPKYFYEMLQNTGKGNFESLKKIAEENHLIKKMK</sequence>
<dbReference type="InterPro" id="IPR003439">
    <property type="entry name" value="ABC_transporter-like_ATP-bd"/>
</dbReference>
<dbReference type="SUPFAM" id="SSF52540">
    <property type="entry name" value="P-loop containing nucleoside triphosphate hydrolases"/>
    <property type="match status" value="2"/>
</dbReference>
<dbReference type="PROSITE" id="PS00211">
    <property type="entry name" value="ABC_TRANSPORTER_1"/>
    <property type="match status" value="2"/>
</dbReference>
<evidence type="ECO:0000256" key="5">
    <source>
        <dbReference type="ARBA" id="ARBA00022840"/>
    </source>
</evidence>
<dbReference type="GO" id="GO:0016887">
    <property type="term" value="F:ATP hydrolysis activity"/>
    <property type="evidence" value="ECO:0007669"/>
    <property type="project" value="InterPro"/>
</dbReference>
<keyword evidence="3 8" id="KW-0812">Transmembrane</keyword>
<keyword evidence="5" id="KW-0067">ATP-binding</keyword>
<feature type="transmembrane region" description="Helical" evidence="8">
    <location>
        <begin position="209"/>
        <end position="229"/>
    </location>
</feature>
<dbReference type="EMBL" id="JADBJN010000002">
    <property type="protein sequence ID" value="KAG5677190.1"/>
    <property type="molecule type" value="Genomic_DNA"/>
</dbReference>
<accession>A0A9J6C6G4</accession>
<comment type="subcellular location">
    <subcellularLocation>
        <location evidence="1">Membrane</location>
        <topology evidence="1">Multi-pass membrane protein</topology>
    </subcellularLocation>
</comment>
<dbReference type="PANTHER" id="PTHR24223:SF448">
    <property type="entry name" value="FI20146P1-RELATED"/>
    <property type="match status" value="1"/>
</dbReference>
<evidence type="ECO:0000256" key="1">
    <source>
        <dbReference type="ARBA" id="ARBA00004141"/>
    </source>
</evidence>
<evidence type="ECO:0000256" key="4">
    <source>
        <dbReference type="ARBA" id="ARBA00022741"/>
    </source>
</evidence>
<dbReference type="FunFam" id="1.20.1560.10:FF:000026">
    <property type="entry name" value="Multidrug resistance-associated protein lethal(2)03659"/>
    <property type="match status" value="1"/>
</dbReference>
<dbReference type="CDD" id="cd18580">
    <property type="entry name" value="ABC_6TM_ABCC_D2"/>
    <property type="match status" value="1"/>
</dbReference>
<feature type="transmembrane region" description="Helical" evidence="8">
    <location>
        <begin position="920"/>
        <end position="941"/>
    </location>
</feature>
<keyword evidence="7 8" id="KW-0472">Membrane</keyword>
<dbReference type="InterPro" id="IPR050173">
    <property type="entry name" value="ABC_transporter_C-like"/>
</dbReference>
<feature type="transmembrane region" description="Helical" evidence="8">
    <location>
        <begin position="332"/>
        <end position="358"/>
    </location>
</feature>
<dbReference type="Gene3D" id="3.40.50.300">
    <property type="entry name" value="P-loop containing nucleotide triphosphate hydrolases"/>
    <property type="match status" value="2"/>
</dbReference>
<evidence type="ECO:0000256" key="6">
    <source>
        <dbReference type="ARBA" id="ARBA00022989"/>
    </source>
</evidence>
<reference evidence="11" key="1">
    <citation type="submission" date="2021-03" db="EMBL/GenBank/DDBJ databases">
        <title>Chromosome level genome of the anhydrobiotic midge Polypedilum vanderplanki.</title>
        <authorList>
            <person name="Yoshida Y."/>
            <person name="Kikawada T."/>
            <person name="Gusev O."/>
        </authorList>
    </citation>
    <scope>NUCLEOTIDE SEQUENCE</scope>
    <source>
        <strain evidence="11">NIAS01</strain>
        <tissue evidence="11">Whole body or cell culture</tissue>
    </source>
</reference>
<feature type="domain" description="ABC transmembrane type-1" evidence="10">
    <location>
        <begin position="693"/>
        <end position="975"/>
    </location>
</feature>
<dbReference type="PANTHER" id="PTHR24223">
    <property type="entry name" value="ATP-BINDING CASSETTE SUB-FAMILY C"/>
    <property type="match status" value="1"/>
</dbReference>
<feature type="transmembrane region" description="Helical" evidence="8">
    <location>
        <begin position="835"/>
        <end position="854"/>
    </location>
</feature>
<dbReference type="GO" id="GO:0016020">
    <property type="term" value="C:membrane"/>
    <property type="evidence" value="ECO:0007669"/>
    <property type="project" value="UniProtKB-SubCell"/>
</dbReference>
<feature type="transmembrane region" description="Helical" evidence="8">
    <location>
        <begin position="235"/>
        <end position="254"/>
    </location>
</feature>
<dbReference type="InterPro" id="IPR044746">
    <property type="entry name" value="ABCC_6TM_D1"/>
</dbReference>
<dbReference type="FunFam" id="1.20.1560.10:FF:000014">
    <property type="entry name" value="Multidrug resistance-associated protein member 4"/>
    <property type="match status" value="1"/>
</dbReference>
<evidence type="ECO:0000259" key="9">
    <source>
        <dbReference type="PROSITE" id="PS50893"/>
    </source>
</evidence>
<dbReference type="FunFam" id="3.40.50.300:FF:000163">
    <property type="entry name" value="Multidrug resistance-associated protein member 4"/>
    <property type="match status" value="1"/>
</dbReference>
<evidence type="ECO:0000313" key="12">
    <source>
        <dbReference type="Proteomes" id="UP001107558"/>
    </source>
</evidence>
<keyword evidence="6 8" id="KW-1133">Transmembrane helix</keyword>
<evidence type="ECO:0000256" key="8">
    <source>
        <dbReference type="SAM" id="Phobius"/>
    </source>
</evidence>
<dbReference type="PROSITE" id="PS50929">
    <property type="entry name" value="ABC_TM1F"/>
    <property type="match status" value="2"/>
</dbReference>
<dbReference type="SUPFAM" id="SSF90123">
    <property type="entry name" value="ABC transporter transmembrane region"/>
    <property type="match status" value="2"/>
</dbReference>
<dbReference type="Pfam" id="PF00664">
    <property type="entry name" value="ABC_membrane"/>
    <property type="match status" value="2"/>
</dbReference>
<dbReference type="GO" id="GO:0140359">
    <property type="term" value="F:ABC-type transporter activity"/>
    <property type="evidence" value="ECO:0007669"/>
    <property type="project" value="InterPro"/>
</dbReference>
<feature type="transmembrane region" description="Helical" evidence="8">
    <location>
        <begin position="737"/>
        <end position="759"/>
    </location>
</feature>
<dbReference type="PROSITE" id="PS50893">
    <property type="entry name" value="ABC_TRANSPORTER_2"/>
    <property type="match status" value="2"/>
</dbReference>
<dbReference type="GO" id="GO:0005524">
    <property type="term" value="F:ATP binding"/>
    <property type="evidence" value="ECO:0007669"/>
    <property type="project" value="UniProtKB-KW"/>
</dbReference>
<keyword evidence="4" id="KW-0547">Nucleotide-binding</keyword>
<dbReference type="Gene3D" id="1.20.1560.10">
    <property type="entry name" value="ABC transporter type 1, transmembrane domain"/>
    <property type="match status" value="2"/>
</dbReference>
<feature type="domain" description="ABC transporter" evidence="9">
    <location>
        <begin position="1013"/>
        <end position="1247"/>
    </location>
</feature>
<dbReference type="FunFam" id="3.40.50.300:FF:000482">
    <property type="entry name" value="Multidrug resistance-associated protein member 4"/>
    <property type="match status" value="1"/>
</dbReference>
<dbReference type="AlphaFoldDB" id="A0A9J6C6G4"/>
<gene>
    <name evidence="11" type="ORF">PVAND_006970</name>
</gene>
<dbReference type="Pfam" id="PF00005">
    <property type="entry name" value="ABC_tran"/>
    <property type="match status" value="2"/>
</dbReference>
<dbReference type="CDD" id="cd18579">
    <property type="entry name" value="ABC_6TM_ABCC_D1"/>
    <property type="match status" value="1"/>
</dbReference>
<feature type="transmembrane region" description="Helical" evidence="8">
    <location>
        <begin position="686"/>
        <end position="705"/>
    </location>
</feature>
<evidence type="ECO:0000313" key="11">
    <source>
        <dbReference type="EMBL" id="KAG5677190.1"/>
    </source>
</evidence>
<evidence type="ECO:0000256" key="2">
    <source>
        <dbReference type="ARBA" id="ARBA00022448"/>
    </source>
</evidence>
<evidence type="ECO:0000256" key="7">
    <source>
        <dbReference type="ARBA" id="ARBA00023136"/>
    </source>
</evidence>
<dbReference type="InterPro" id="IPR003593">
    <property type="entry name" value="AAA+_ATPase"/>
</dbReference>
<dbReference type="InterPro" id="IPR044726">
    <property type="entry name" value="ABCC_6TM_D2"/>
</dbReference>
<dbReference type="OrthoDB" id="6500128at2759"/>
<dbReference type="CDD" id="cd03244">
    <property type="entry name" value="ABCC_MRP_domain2"/>
    <property type="match status" value="1"/>
</dbReference>
<dbReference type="SMART" id="SM00382">
    <property type="entry name" value="AAA"/>
    <property type="match status" value="2"/>
</dbReference>
<feature type="domain" description="ABC transporter" evidence="9">
    <location>
        <begin position="414"/>
        <end position="637"/>
    </location>
</feature>
<feature type="transmembrane region" description="Helical" evidence="8">
    <location>
        <begin position="309"/>
        <end position="326"/>
    </location>
</feature>
<dbReference type="InterPro" id="IPR036640">
    <property type="entry name" value="ABC1_TM_sf"/>
</dbReference>
<proteinExistence type="predicted"/>